<dbReference type="EMBL" id="GGEC01087925">
    <property type="protein sequence ID" value="MBX68409.1"/>
    <property type="molecule type" value="Transcribed_RNA"/>
</dbReference>
<proteinExistence type="predicted"/>
<sequence>MGQAITGPSQRLWLHQSSDAVELEDS</sequence>
<dbReference type="AlphaFoldDB" id="A0A2P2QN11"/>
<organism evidence="1">
    <name type="scientific">Rhizophora mucronata</name>
    <name type="common">Asiatic mangrove</name>
    <dbReference type="NCBI Taxonomy" id="61149"/>
    <lineage>
        <taxon>Eukaryota</taxon>
        <taxon>Viridiplantae</taxon>
        <taxon>Streptophyta</taxon>
        <taxon>Embryophyta</taxon>
        <taxon>Tracheophyta</taxon>
        <taxon>Spermatophyta</taxon>
        <taxon>Magnoliopsida</taxon>
        <taxon>eudicotyledons</taxon>
        <taxon>Gunneridae</taxon>
        <taxon>Pentapetalae</taxon>
        <taxon>rosids</taxon>
        <taxon>fabids</taxon>
        <taxon>Malpighiales</taxon>
        <taxon>Rhizophoraceae</taxon>
        <taxon>Rhizophora</taxon>
    </lineage>
</organism>
<evidence type="ECO:0000313" key="1">
    <source>
        <dbReference type="EMBL" id="MBX68409.1"/>
    </source>
</evidence>
<protein>
    <submittedName>
        <fullName evidence="1">Uncharacterized protein</fullName>
    </submittedName>
</protein>
<reference evidence="1" key="1">
    <citation type="submission" date="2018-02" db="EMBL/GenBank/DDBJ databases">
        <title>Rhizophora mucronata_Transcriptome.</title>
        <authorList>
            <person name="Meera S.P."/>
            <person name="Sreeshan A."/>
            <person name="Augustine A."/>
        </authorList>
    </citation>
    <scope>NUCLEOTIDE SEQUENCE</scope>
    <source>
        <tissue evidence="1">Leaf</tissue>
    </source>
</reference>
<accession>A0A2P2QN11</accession>
<name>A0A2P2QN11_RHIMU</name>